<dbReference type="KEGG" id="kmr:108249119"/>
<evidence type="ECO:0000313" key="2">
    <source>
        <dbReference type="Ensembl" id="ENSKMAP00000001713.1"/>
    </source>
</evidence>
<proteinExistence type="predicted"/>
<dbReference type="OrthoDB" id="5804148at2759"/>
<dbReference type="InterPro" id="IPR037764">
    <property type="entry name" value="CEBPZOS"/>
</dbReference>
<evidence type="ECO:0000256" key="1">
    <source>
        <dbReference type="SAM" id="Phobius"/>
    </source>
</evidence>
<dbReference type="PANTHER" id="PTHR38001">
    <property type="entry name" value="PROTEIN CEBPZOS"/>
    <property type="match status" value="1"/>
</dbReference>
<protein>
    <submittedName>
        <fullName evidence="2">CEBPZ opposite strand</fullName>
    </submittedName>
</protein>
<reference evidence="2" key="1">
    <citation type="submission" date="2025-08" db="UniProtKB">
        <authorList>
            <consortium name="Ensembl"/>
        </authorList>
    </citation>
    <scope>IDENTIFICATION</scope>
</reference>
<dbReference type="GeneTree" id="ENSGT00500000045333"/>
<sequence>MSPKPLEPLARKLLKGVVVLELLGVFGAYVLYLKMNTSQDFRNTMNKKFPSVLEVYYRSNEWAGVCGIREQDHQAWSAKRD</sequence>
<dbReference type="AlphaFoldDB" id="A0A3Q2ZDU3"/>
<accession>A0A3Q2ZDU3</accession>
<feature type="transmembrane region" description="Helical" evidence="1">
    <location>
        <begin position="13"/>
        <end position="32"/>
    </location>
</feature>
<dbReference type="RefSeq" id="XP_017293780.1">
    <property type="nucleotide sequence ID" value="XM_017438291.1"/>
</dbReference>
<keyword evidence="1" id="KW-1133">Transmembrane helix</keyword>
<name>A0A3Q2ZDU3_KRYMA</name>
<reference evidence="2" key="2">
    <citation type="submission" date="2025-09" db="UniProtKB">
        <authorList>
            <consortium name="Ensembl"/>
        </authorList>
    </citation>
    <scope>IDENTIFICATION</scope>
</reference>
<organism evidence="2 3">
    <name type="scientific">Kryptolebias marmoratus</name>
    <name type="common">Mangrove killifish</name>
    <name type="synonym">Rivulus marmoratus</name>
    <dbReference type="NCBI Taxonomy" id="37003"/>
    <lineage>
        <taxon>Eukaryota</taxon>
        <taxon>Metazoa</taxon>
        <taxon>Chordata</taxon>
        <taxon>Craniata</taxon>
        <taxon>Vertebrata</taxon>
        <taxon>Euteleostomi</taxon>
        <taxon>Actinopterygii</taxon>
        <taxon>Neopterygii</taxon>
        <taxon>Teleostei</taxon>
        <taxon>Neoteleostei</taxon>
        <taxon>Acanthomorphata</taxon>
        <taxon>Ovalentaria</taxon>
        <taxon>Atherinomorphae</taxon>
        <taxon>Cyprinodontiformes</taxon>
        <taxon>Rivulidae</taxon>
        <taxon>Kryptolebias</taxon>
    </lineage>
</organism>
<keyword evidence="3" id="KW-1185">Reference proteome</keyword>
<dbReference type="OMA" id="HMMNNSR"/>
<dbReference type="Proteomes" id="UP000264800">
    <property type="component" value="Unplaced"/>
</dbReference>
<dbReference type="Ensembl" id="ENSKMAT00000001759.1">
    <property type="protein sequence ID" value="ENSKMAP00000001713.1"/>
    <property type="gene ID" value="ENSKMAG00000001358.1"/>
</dbReference>
<dbReference type="RefSeq" id="XP_017293781.1">
    <property type="nucleotide sequence ID" value="XM_017438292.1"/>
</dbReference>
<evidence type="ECO:0000313" key="3">
    <source>
        <dbReference type="Proteomes" id="UP000264800"/>
    </source>
</evidence>
<dbReference type="PANTHER" id="PTHR38001:SF1">
    <property type="entry name" value="PROTEIN CEBPZOS"/>
    <property type="match status" value="1"/>
</dbReference>
<dbReference type="GeneID" id="108249119"/>
<keyword evidence="1" id="KW-0472">Membrane</keyword>
<keyword evidence="1" id="KW-0812">Transmembrane</keyword>